<proteinExistence type="predicted"/>
<evidence type="ECO:0000313" key="2">
    <source>
        <dbReference type="EMBL" id="KAF1993001.1"/>
    </source>
</evidence>
<name>A0A6A5VYR2_9PLEO</name>
<accession>A0A6A5VYR2</accession>
<evidence type="ECO:0000313" key="3">
    <source>
        <dbReference type="Proteomes" id="UP000799779"/>
    </source>
</evidence>
<keyword evidence="1" id="KW-0812">Transmembrane</keyword>
<keyword evidence="1" id="KW-1133">Transmembrane helix</keyword>
<dbReference type="Proteomes" id="UP000799779">
    <property type="component" value="Unassembled WGS sequence"/>
</dbReference>
<sequence length="62" mass="6818">DDFANNLATDLAPIIQLFREQVTKQFLSESILTLDIIIFAIAPLGIITTVVSIIRVYGSLVL</sequence>
<dbReference type="EMBL" id="ML977741">
    <property type="protein sequence ID" value="KAF1993001.1"/>
    <property type="molecule type" value="Genomic_DNA"/>
</dbReference>
<dbReference type="AlphaFoldDB" id="A0A6A5VYR2"/>
<keyword evidence="1" id="KW-0472">Membrane</keyword>
<feature type="non-terminal residue" evidence="2">
    <location>
        <position position="1"/>
    </location>
</feature>
<gene>
    <name evidence="2" type="ORF">P154DRAFT_451388</name>
</gene>
<reference evidence="2" key="1">
    <citation type="journal article" date="2020" name="Stud. Mycol.">
        <title>101 Dothideomycetes genomes: a test case for predicting lifestyles and emergence of pathogens.</title>
        <authorList>
            <person name="Haridas S."/>
            <person name="Albert R."/>
            <person name="Binder M."/>
            <person name="Bloem J."/>
            <person name="Labutti K."/>
            <person name="Salamov A."/>
            <person name="Andreopoulos B."/>
            <person name="Baker S."/>
            <person name="Barry K."/>
            <person name="Bills G."/>
            <person name="Bluhm B."/>
            <person name="Cannon C."/>
            <person name="Castanera R."/>
            <person name="Culley D."/>
            <person name="Daum C."/>
            <person name="Ezra D."/>
            <person name="Gonzalez J."/>
            <person name="Henrissat B."/>
            <person name="Kuo A."/>
            <person name="Liang C."/>
            <person name="Lipzen A."/>
            <person name="Lutzoni F."/>
            <person name="Magnuson J."/>
            <person name="Mondo S."/>
            <person name="Nolan M."/>
            <person name="Ohm R."/>
            <person name="Pangilinan J."/>
            <person name="Park H.-J."/>
            <person name="Ramirez L."/>
            <person name="Alfaro M."/>
            <person name="Sun H."/>
            <person name="Tritt A."/>
            <person name="Yoshinaga Y."/>
            <person name="Zwiers L.-H."/>
            <person name="Turgeon B."/>
            <person name="Goodwin S."/>
            <person name="Spatafora J."/>
            <person name="Crous P."/>
            <person name="Grigoriev I."/>
        </authorList>
    </citation>
    <scope>NUCLEOTIDE SEQUENCE</scope>
    <source>
        <strain evidence="2">CBS 123094</strain>
    </source>
</reference>
<keyword evidence="3" id="KW-1185">Reference proteome</keyword>
<feature type="transmembrane region" description="Helical" evidence="1">
    <location>
        <begin position="36"/>
        <end position="57"/>
    </location>
</feature>
<dbReference type="OrthoDB" id="194358at2759"/>
<organism evidence="2 3">
    <name type="scientific">Amniculicola lignicola CBS 123094</name>
    <dbReference type="NCBI Taxonomy" id="1392246"/>
    <lineage>
        <taxon>Eukaryota</taxon>
        <taxon>Fungi</taxon>
        <taxon>Dikarya</taxon>
        <taxon>Ascomycota</taxon>
        <taxon>Pezizomycotina</taxon>
        <taxon>Dothideomycetes</taxon>
        <taxon>Pleosporomycetidae</taxon>
        <taxon>Pleosporales</taxon>
        <taxon>Amniculicolaceae</taxon>
        <taxon>Amniculicola</taxon>
    </lineage>
</organism>
<protein>
    <submittedName>
        <fullName evidence="2">Uncharacterized protein</fullName>
    </submittedName>
</protein>
<evidence type="ECO:0000256" key="1">
    <source>
        <dbReference type="SAM" id="Phobius"/>
    </source>
</evidence>